<gene>
    <name evidence="1" type="primary">Acey_s0012.g1745</name>
    <name evidence="1" type="ORF">Y032_0012g1745</name>
</gene>
<dbReference type="AlphaFoldDB" id="A0A016VDS2"/>
<keyword evidence="2" id="KW-1185">Reference proteome</keyword>
<sequence>MVEEGRAMHLWMNKNESCVSIDPPDGDFVRAPLTRDGTTPHSAACYLNLSFRLRTFLITPGPCRRSSATSSRRIAYRRS</sequence>
<dbReference type="Proteomes" id="UP000024635">
    <property type="component" value="Unassembled WGS sequence"/>
</dbReference>
<accession>A0A016VDS2</accession>
<proteinExistence type="predicted"/>
<dbReference type="EMBL" id="JARK01001348">
    <property type="protein sequence ID" value="EYC25172.1"/>
    <property type="molecule type" value="Genomic_DNA"/>
</dbReference>
<evidence type="ECO:0000313" key="2">
    <source>
        <dbReference type="Proteomes" id="UP000024635"/>
    </source>
</evidence>
<reference evidence="2" key="1">
    <citation type="journal article" date="2015" name="Nat. Genet.">
        <title>The genome and transcriptome of the zoonotic hookworm Ancylostoma ceylanicum identify infection-specific gene families.</title>
        <authorList>
            <person name="Schwarz E.M."/>
            <person name="Hu Y."/>
            <person name="Antoshechkin I."/>
            <person name="Miller M.M."/>
            <person name="Sternberg P.W."/>
            <person name="Aroian R.V."/>
        </authorList>
    </citation>
    <scope>NUCLEOTIDE SEQUENCE</scope>
    <source>
        <strain evidence="2">HY135</strain>
    </source>
</reference>
<name>A0A016VDS2_9BILA</name>
<organism evidence="1 2">
    <name type="scientific">Ancylostoma ceylanicum</name>
    <dbReference type="NCBI Taxonomy" id="53326"/>
    <lineage>
        <taxon>Eukaryota</taxon>
        <taxon>Metazoa</taxon>
        <taxon>Ecdysozoa</taxon>
        <taxon>Nematoda</taxon>
        <taxon>Chromadorea</taxon>
        <taxon>Rhabditida</taxon>
        <taxon>Rhabditina</taxon>
        <taxon>Rhabditomorpha</taxon>
        <taxon>Strongyloidea</taxon>
        <taxon>Ancylostomatidae</taxon>
        <taxon>Ancylostomatinae</taxon>
        <taxon>Ancylostoma</taxon>
    </lineage>
</organism>
<protein>
    <submittedName>
        <fullName evidence="1">Uncharacterized protein</fullName>
    </submittedName>
</protein>
<comment type="caution">
    <text evidence="1">The sequence shown here is derived from an EMBL/GenBank/DDBJ whole genome shotgun (WGS) entry which is preliminary data.</text>
</comment>
<evidence type="ECO:0000313" key="1">
    <source>
        <dbReference type="EMBL" id="EYC25172.1"/>
    </source>
</evidence>